<dbReference type="AlphaFoldDB" id="A0A5B3GK59"/>
<reference evidence="1 2" key="1">
    <citation type="journal article" date="2019" name="Nat. Med.">
        <title>A library of human gut bacterial isolates paired with longitudinal multiomics data enables mechanistic microbiome research.</title>
        <authorList>
            <person name="Poyet M."/>
            <person name="Groussin M."/>
            <person name="Gibbons S.M."/>
            <person name="Avila-Pacheco J."/>
            <person name="Jiang X."/>
            <person name="Kearney S.M."/>
            <person name="Perrotta A.R."/>
            <person name="Berdy B."/>
            <person name="Zhao S."/>
            <person name="Lieberman T.D."/>
            <person name="Swanson P.K."/>
            <person name="Smith M."/>
            <person name="Roesemann S."/>
            <person name="Alexander J.E."/>
            <person name="Rich S.A."/>
            <person name="Livny J."/>
            <person name="Vlamakis H."/>
            <person name="Clish C."/>
            <person name="Bullock K."/>
            <person name="Deik A."/>
            <person name="Scott J."/>
            <person name="Pierce K.A."/>
            <person name="Xavier R.J."/>
            <person name="Alm E.J."/>
        </authorList>
    </citation>
    <scope>NUCLEOTIDE SEQUENCE [LARGE SCALE GENOMIC DNA]</scope>
    <source>
        <strain evidence="1 2">BIOML-A1</strain>
    </source>
</reference>
<comment type="caution">
    <text evidence="1">The sequence shown here is derived from an EMBL/GenBank/DDBJ whole genome shotgun (WGS) entry which is preliminary data.</text>
</comment>
<sequence>MATLKTNIAEKQIALADRTGLATVPQLAAIHTGAGVHVATAEFTMPASVAAGDLIAICNVPCGARVLPQLSYIASEGVGTLQLTVGTQDAADAYSASLTVTAAGTYQLAKGSQAVSIKPMDSTTMLYAKVGGTPAVTAGKKLVFSIAYGIQ</sequence>
<dbReference type="EMBL" id="VVXJ01000029">
    <property type="protein sequence ID" value="KAA2373941.1"/>
    <property type="molecule type" value="Genomic_DNA"/>
</dbReference>
<gene>
    <name evidence="1" type="ORF">F2Y07_11710</name>
</gene>
<proteinExistence type="predicted"/>
<organism evidence="1 2">
    <name type="scientific">Alistipes shahii</name>
    <dbReference type="NCBI Taxonomy" id="328814"/>
    <lineage>
        <taxon>Bacteria</taxon>
        <taxon>Pseudomonadati</taxon>
        <taxon>Bacteroidota</taxon>
        <taxon>Bacteroidia</taxon>
        <taxon>Bacteroidales</taxon>
        <taxon>Rikenellaceae</taxon>
        <taxon>Alistipes</taxon>
    </lineage>
</organism>
<evidence type="ECO:0000313" key="1">
    <source>
        <dbReference type="EMBL" id="KAA2373941.1"/>
    </source>
</evidence>
<name>A0A5B3GK59_9BACT</name>
<evidence type="ECO:0000313" key="2">
    <source>
        <dbReference type="Proteomes" id="UP000322658"/>
    </source>
</evidence>
<protein>
    <submittedName>
        <fullName evidence="1">Uncharacterized protein</fullName>
    </submittedName>
</protein>
<accession>A0A5B3GK59</accession>
<dbReference type="Proteomes" id="UP000322658">
    <property type="component" value="Unassembled WGS sequence"/>
</dbReference>